<dbReference type="InterPro" id="IPR036736">
    <property type="entry name" value="ACP-like_sf"/>
</dbReference>
<organism evidence="2 3">
    <name type="scientific">Actinomadura gamaensis</name>
    <dbReference type="NCBI Taxonomy" id="1763541"/>
    <lineage>
        <taxon>Bacteria</taxon>
        <taxon>Bacillati</taxon>
        <taxon>Actinomycetota</taxon>
        <taxon>Actinomycetes</taxon>
        <taxon>Streptosporangiales</taxon>
        <taxon>Thermomonosporaceae</taxon>
        <taxon>Actinomadura</taxon>
    </lineage>
</organism>
<dbReference type="InterPro" id="IPR009081">
    <property type="entry name" value="PP-bd_ACP"/>
</dbReference>
<evidence type="ECO:0000313" key="2">
    <source>
        <dbReference type="EMBL" id="MFC4907075.1"/>
    </source>
</evidence>
<keyword evidence="3" id="KW-1185">Reference proteome</keyword>
<feature type="domain" description="Carrier" evidence="1">
    <location>
        <begin position="10"/>
        <end position="76"/>
    </location>
</feature>
<evidence type="ECO:0000313" key="3">
    <source>
        <dbReference type="Proteomes" id="UP001595872"/>
    </source>
</evidence>
<gene>
    <name evidence="2" type="ORF">ACFPCY_07075</name>
</gene>
<sequence>MNENQARALVLDALAKVAPDVDTADVSGGADLRDDLGLDSMDFLAFVELVSESGGCAIDEDDYPAVSTVDGCVDHLVAVSGGGGRDADGG</sequence>
<comment type="caution">
    <text evidence="2">The sequence shown here is derived from an EMBL/GenBank/DDBJ whole genome shotgun (WGS) entry which is preliminary data.</text>
</comment>
<name>A0ABV9TV20_9ACTN</name>
<dbReference type="SUPFAM" id="SSF47336">
    <property type="entry name" value="ACP-like"/>
    <property type="match status" value="1"/>
</dbReference>
<proteinExistence type="predicted"/>
<reference evidence="3" key="1">
    <citation type="journal article" date="2019" name="Int. J. Syst. Evol. Microbiol.">
        <title>The Global Catalogue of Microorganisms (GCM) 10K type strain sequencing project: providing services to taxonomists for standard genome sequencing and annotation.</title>
        <authorList>
            <consortium name="The Broad Institute Genomics Platform"/>
            <consortium name="The Broad Institute Genome Sequencing Center for Infectious Disease"/>
            <person name="Wu L."/>
            <person name="Ma J."/>
        </authorList>
    </citation>
    <scope>NUCLEOTIDE SEQUENCE [LARGE SCALE GENOMIC DNA]</scope>
    <source>
        <strain evidence="3">KLKA75</strain>
    </source>
</reference>
<dbReference type="Proteomes" id="UP001595872">
    <property type="component" value="Unassembled WGS sequence"/>
</dbReference>
<accession>A0ABV9TV20</accession>
<evidence type="ECO:0000259" key="1">
    <source>
        <dbReference type="Pfam" id="PF00550"/>
    </source>
</evidence>
<protein>
    <submittedName>
        <fullName evidence="2">Acyl carrier protein</fullName>
    </submittedName>
</protein>
<dbReference type="Gene3D" id="1.10.1200.10">
    <property type="entry name" value="ACP-like"/>
    <property type="match status" value="1"/>
</dbReference>
<dbReference type="RefSeq" id="WP_378252816.1">
    <property type="nucleotide sequence ID" value="NZ_JBHSIT010000002.1"/>
</dbReference>
<dbReference type="EMBL" id="JBHSIT010000002">
    <property type="protein sequence ID" value="MFC4907075.1"/>
    <property type="molecule type" value="Genomic_DNA"/>
</dbReference>
<dbReference type="Pfam" id="PF00550">
    <property type="entry name" value="PP-binding"/>
    <property type="match status" value="1"/>
</dbReference>